<comment type="cofactor">
    <cofactor evidence="1">
        <name>Cu(2+)</name>
        <dbReference type="ChEBI" id="CHEBI:29036"/>
    </cofactor>
</comment>
<protein>
    <recommendedName>
        <fullName evidence="4">Tyrosinase C-terminal domain-containing protein</fullName>
    </recommendedName>
</protein>
<keyword evidence="2" id="KW-0560">Oxidoreductase</keyword>
<evidence type="ECO:0000256" key="2">
    <source>
        <dbReference type="ARBA" id="ARBA00023002"/>
    </source>
</evidence>
<dbReference type="InterPro" id="IPR041640">
    <property type="entry name" value="Tyrosinase_C"/>
</dbReference>
<evidence type="ECO:0000259" key="4">
    <source>
        <dbReference type="Pfam" id="PF18132"/>
    </source>
</evidence>
<dbReference type="Gene3D" id="2.60.310.20">
    <property type="match status" value="1"/>
</dbReference>
<keyword evidence="6" id="KW-1185">Reference proteome</keyword>
<evidence type="ECO:0000256" key="3">
    <source>
        <dbReference type="ARBA" id="ARBA00023033"/>
    </source>
</evidence>
<gene>
    <name evidence="5" type="ORF">GSI_15433</name>
</gene>
<dbReference type="Pfam" id="PF18132">
    <property type="entry name" value="Tyrosinase_C"/>
    <property type="match status" value="1"/>
</dbReference>
<dbReference type="OrthoDB" id="6132182at2759"/>
<organism evidence="5 6">
    <name type="scientific">Ganoderma sinense ZZ0214-1</name>
    <dbReference type="NCBI Taxonomy" id="1077348"/>
    <lineage>
        <taxon>Eukaryota</taxon>
        <taxon>Fungi</taxon>
        <taxon>Dikarya</taxon>
        <taxon>Basidiomycota</taxon>
        <taxon>Agaricomycotina</taxon>
        <taxon>Agaricomycetes</taxon>
        <taxon>Polyporales</taxon>
        <taxon>Polyporaceae</taxon>
        <taxon>Ganoderma</taxon>
    </lineage>
</organism>
<dbReference type="EMBL" id="AYKW01000069">
    <property type="protein sequence ID" value="PIL22740.1"/>
    <property type="molecule type" value="Genomic_DNA"/>
</dbReference>
<sequence length="188" mass="20550">MNNRDAVLRQADRAATDATATTGVPTTYTWLWSTRVRVKESEVGRSFQVLIFLGSVPENPREWIRATSYVGSVSAFVSGTAGQRGGESYGQVQTDAVTEGYVHLNPALAKNVGRTDPNNVRPYLKDNLDWRIQLADGTPIPLERLPSLEVVVVAVQLEMRDGELPIPVGEPVLHRDITSGRLGGARPE</sequence>
<name>A0A2G8RML0_9APHY</name>
<feature type="domain" description="Tyrosinase C-terminal" evidence="4">
    <location>
        <begin position="32"/>
        <end position="152"/>
    </location>
</feature>
<accession>A0A2G8RML0</accession>
<reference evidence="5 6" key="1">
    <citation type="journal article" date="2015" name="Sci. Rep.">
        <title>Chromosome-level genome map provides insights into diverse defense mechanisms in the medicinal fungus Ganoderma sinense.</title>
        <authorList>
            <person name="Zhu Y."/>
            <person name="Xu J."/>
            <person name="Sun C."/>
            <person name="Zhou S."/>
            <person name="Xu H."/>
            <person name="Nelson D.R."/>
            <person name="Qian J."/>
            <person name="Song J."/>
            <person name="Luo H."/>
            <person name="Xiang L."/>
            <person name="Li Y."/>
            <person name="Xu Z."/>
            <person name="Ji A."/>
            <person name="Wang L."/>
            <person name="Lu S."/>
            <person name="Hayward A."/>
            <person name="Sun W."/>
            <person name="Li X."/>
            <person name="Schwartz D.C."/>
            <person name="Wang Y."/>
            <person name="Chen S."/>
        </authorList>
    </citation>
    <scope>NUCLEOTIDE SEQUENCE [LARGE SCALE GENOMIC DNA]</scope>
    <source>
        <strain evidence="5 6">ZZ0214-1</strain>
    </source>
</reference>
<dbReference type="AlphaFoldDB" id="A0A2G8RML0"/>
<evidence type="ECO:0000313" key="5">
    <source>
        <dbReference type="EMBL" id="PIL22740.1"/>
    </source>
</evidence>
<keyword evidence="3" id="KW-0503">Monooxygenase</keyword>
<comment type="caution">
    <text evidence="5">The sequence shown here is derived from an EMBL/GenBank/DDBJ whole genome shotgun (WGS) entry which is preliminary data.</text>
</comment>
<proteinExistence type="predicted"/>
<dbReference type="Proteomes" id="UP000230002">
    <property type="component" value="Unassembled WGS sequence"/>
</dbReference>
<evidence type="ECO:0000313" key="6">
    <source>
        <dbReference type="Proteomes" id="UP000230002"/>
    </source>
</evidence>
<dbReference type="GO" id="GO:0004497">
    <property type="term" value="F:monooxygenase activity"/>
    <property type="evidence" value="ECO:0007669"/>
    <property type="project" value="UniProtKB-KW"/>
</dbReference>
<evidence type="ECO:0000256" key="1">
    <source>
        <dbReference type="ARBA" id="ARBA00001973"/>
    </source>
</evidence>
<dbReference type="STRING" id="1077348.A0A2G8RML0"/>